<evidence type="ECO:0000256" key="1">
    <source>
        <dbReference type="ARBA" id="ARBA00004141"/>
    </source>
</evidence>
<dbReference type="Proteomes" id="UP000472277">
    <property type="component" value="Chromosome 24"/>
</dbReference>
<evidence type="ECO:0000256" key="7">
    <source>
        <dbReference type="SAM" id="SignalP"/>
    </source>
</evidence>
<sequence length="126" mass="13797">MQSISLSLSVCVCVCLFYSEGVWKSALSVGGSLTHTDAAVSYTTQEEMNHAFHMCGTRVFLFVCPCCDSAGAHLWLFIGFTMMVGSLIDSIWILWGGYVVPSEFDGFLFLSIFLHGSFIGHFGCTI</sequence>
<organism evidence="8 9">
    <name type="scientific">Salmo trutta</name>
    <name type="common">Brown trout</name>
    <dbReference type="NCBI Taxonomy" id="8032"/>
    <lineage>
        <taxon>Eukaryota</taxon>
        <taxon>Metazoa</taxon>
        <taxon>Chordata</taxon>
        <taxon>Craniata</taxon>
        <taxon>Vertebrata</taxon>
        <taxon>Euteleostomi</taxon>
        <taxon>Actinopterygii</taxon>
        <taxon>Neopterygii</taxon>
        <taxon>Teleostei</taxon>
        <taxon>Protacanthopterygii</taxon>
        <taxon>Salmoniformes</taxon>
        <taxon>Salmonidae</taxon>
        <taxon>Salmoninae</taxon>
        <taxon>Salmo</taxon>
    </lineage>
</organism>
<keyword evidence="7" id="KW-0732">Signal</keyword>
<accession>A0A673Z072</accession>
<evidence type="ECO:0000313" key="9">
    <source>
        <dbReference type="Proteomes" id="UP000472277"/>
    </source>
</evidence>
<keyword evidence="5 6" id="KW-0472">Membrane</keyword>
<keyword evidence="3 6" id="KW-0812">Transmembrane</keyword>
<feature type="transmembrane region" description="Helical" evidence="6">
    <location>
        <begin position="107"/>
        <end position="124"/>
    </location>
</feature>
<keyword evidence="9" id="KW-1185">Reference proteome</keyword>
<dbReference type="Pfam" id="PF05255">
    <property type="entry name" value="UPF0220"/>
    <property type="match status" value="1"/>
</dbReference>
<comment type="similarity">
    <text evidence="2">Belongs to the UPF0220 family.</text>
</comment>
<proteinExistence type="inferred from homology"/>
<evidence type="ECO:0000256" key="3">
    <source>
        <dbReference type="ARBA" id="ARBA00022692"/>
    </source>
</evidence>
<dbReference type="GO" id="GO:0016020">
    <property type="term" value="C:membrane"/>
    <property type="evidence" value="ECO:0007669"/>
    <property type="project" value="UniProtKB-SubCell"/>
</dbReference>
<feature type="signal peptide" evidence="7">
    <location>
        <begin position="1"/>
        <end position="21"/>
    </location>
</feature>
<evidence type="ECO:0000256" key="4">
    <source>
        <dbReference type="ARBA" id="ARBA00022989"/>
    </source>
</evidence>
<feature type="transmembrane region" description="Helical" evidence="6">
    <location>
        <begin position="74"/>
        <end position="95"/>
    </location>
</feature>
<comment type="subcellular location">
    <subcellularLocation>
        <location evidence="1">Membrane</location>
        <topology evidence="1">Multi-pass membrane protein</topology>
    </subcellularLocation>
</comment>
<dbReference type="PANTHER" id="PTHR13180">
    <property type="entry name" value="SMALL MEMBRANE PROTEIN-RELATED"/>
    <property type="match status" value="1"/>
</dbReference>
<evidence type="ECO:0000313" key="8">
    <source>
        <dbReference type="Ensembl" id="ENSSTUP00000039725.1"/>
    </source>
</evidence>
<evidence type="ECO:0008006" key="10">
    <source>
        <dbReference type="Google" id="ProtNLM"/>
    </source>
</evidence>
<name>A0A673Z072_SALTR</name>
<keyword evidence="4 6" id="KW-1133">Transmembrane helix</keyword>
<dbReference type="AlphaFoldDB" id="A0A673Z072"/>
<reference evidence="8" key="1">
    <citation type="submission" date="2025-08" db="UniProtKB">
        <authorList>
            <consortium name="Ensembl"/>
        </authorList>
    </citation>
    <scope>IDENTIFICATION</scope>
</reference>
<feature type="chain" id="PRO_5046294999" description="Transmembrane protein 107" evidence="7">
    <location>
        <begin position="22"/>
        <end position="126"/>
    </location>
</feature>
<dbReference type="Ensembl" id="ENSSTUT00000041522.1">
    <property type="protein sequence ID" value="ENSSTUP00000039725.1"/>
    <property type="gene ID" value="ENSSTUG00000016913.1"/>
</dbReference>
<dbReference type="OMA" id="DSIWILW"/>
<evidence type="ECO:0000256" key="2">
    <source>
        <dbReference type="ARBA" id="ARBA00005335"/>
    </source>
</evidence>
<protein>
    <recommendedName>
        <fullName evidence="10">Transmembrane protein 107</fullName>
    </recommendedName>
</protein>
<evidence type="ECO:0000256" key="5">
    <source>
        <dbReference type="ARBA" id="ARBA00023136"/>
    </source>
</evidence>
<dbReference type="GeneTree" id="ENSGT01060000252877"/>
<dbReference type="InParanoid" id="A0A673Z072"/>
<dbReference type="InterPro" id="IPR007919">
    <property type="entry name" value="UPF0220"/>
</dbReference>
<evidence type="ECO:0000256" key="6">
    <source>
        <dbReference type="SAM" id="Phobius"/>
    </source>
</evidence>
<reference evidence="8" key="2">
    <citation type="submission" date="2025-09" db="UniProtKB">
        <authorList>
            <consortium name="Ensembl"/>
        </authorList>
    </citation>
    <scope>IDENTIFICATION</scope>
</reference>